<dbReference type="GO" id="GO:0045943">
    <property type="term" value="P:positive regulation of transcription by RNA polymerase I"/>
    <property type="evidence" value="ECO:0007669"/>
    <property type="project" value="EnsemblMetazoa"/>
</dbReference>
<dbReference type="FunCoup" id="B4ND37">
    <property type="interactions" value="162"/>
</dbReference>
<dbReference type="CDD" id="cd11400">
    <property type="entry name" value="bHLHzip_Myc"/>
    <property type="match status" value="1"/>
</dbReference>
<dbReference type="InterPro" id="IPR050433">
    <property type="entry name" value="Myc_transcription_factors"/>
</dbReference>
<dbReference type="GO" id="GO:0042246">
    <property type="term" value="P:tissue regeneration"/>
    <property type="evidence" value="ECO:0007669"/>
    <property type="project" value="EnsemblMetazoa"/>
</dbReference>
<name>B4ND37_DROWI</name>
<feature type="region of interest" description="Disordered" evidence="3">
    <location>
        <begin position="162"/>
        <end position="285"/>
    </location>
</feature>
<keyword evidence="1" id="KW-0238">DNA-binding</keyword>
<dbReference type="GO" id="GO:0030307">
    <property type="term" value="P:positive regulation of cell growth"/>
    <property type="evidence" value="ECO:0007669"/>
    <property type="project" value="EnsemblMetazoa"/>
</dbReference>
<dbReference type="GO" id="GO:0042981">
    <property type="term" value="P:regulation of apoptotic process"/>
    <property type="evidence" value="ECO:0007669"/>
    <property type="project" value="EnsemblMetazoa"/>
</dbReference>
<dbReference type="InterPro" id="IPR011598">
    <property type="entry name" value="bHLH_dom"/>
</dbReference>
<feature type="compositionally biased region" description="Low complexity" evidence="3">
    <location>
        <begin position="669"/>
        <end position="678"/>
    </location>
</feature>
<dbReference type="GO" id="GO:0017126">
    <property type="term" value="P:nucleologenesis"/>
    <property type="evidence" value="ECO:0007669"/>
    <property type="project" value="EnsemblMetazoa"/>
</dbReference>
<evidence type="ECO:0000256" key="1">
    <source>
        <dbReference type="ARBA" id="ARBA00023125"/>
    </source>
</evidence>
<feature type="compositionally biased region" description="Low complexity" evidence="3">
    <location>
        <begin position="414"/>
        <end position="423"/>
    </location>
</feature>
<dbReference type="KEGG" id="dwi:6648906"/>
<feature type="region of interest" description="Disordered" evidence="3">
    <location>
        <begin position="391"/>
        <end position="423"/>
    </location>
</feature>
<dbReference type="GO" id="GO:0005730">
    <property type="term" value="C:nucleolus"/>
    <property type="evidence" value="ECO:0007669"/>
    <property type="project" value="EnsemblMetazoa"/>
</dbReference>
<dbReference type="GO" id="GO:0035363">
    <property type="term" value="C:histone locus body"/>
    <property type="evidence" value="ECO:0007669"/>
    <property type="project" value="EnsemblMetazoa"/>
</dbReference>
<organism evidence="5 6">
    <name type="scientific">Drosophila willistoni</name>
    <name type="common">Fruit fly</name>
    <dbReference type="NCBI Taxonomy" id="7260"/>
    <lineage>
        <taxon>Eukaryota</taxon>
        <taxon>Metazoa</taxon>
        <taxon>Ecdysozoa</taxon>
        <taxon>Arthropoda</taxon>
        <taxon>Hexapoda</taxon>
        <taxon>Insecta</taxon>
        <taxon>Pterygota</taxon>
        <taxon>Neoptera</taxon>
        <taxon>Endopterygota</taxon>
        <taxon>Diptera</taxon>
        <taxon>Brachycera</taxon>
        <taxon>Muscomorpha</taxon>
        <taxon>Ephydroidea</taxon>
        <taxon>Drosophilidae</taxon>
        <taxon>Drosophila</taxon>
        <taxon>Sophophora</taxon>
    </lineage>
</organism>
<feature type="compositionally biased region" description="Low complexity" evidence="3">
    <location>
        <begin position="266"/>
        <end position="275"/>
    </location>
</feature>
<feature type="compositionally biased region" description="Low complexity" evidence="3">
    <location>
        <begin position="610"/>
        <end position="623"/>
    </location>
</feature>
<dbReference type="GO" id="GO:0045945">
    <property type="term" value="P:positive regulation of transcription by RNA polymerase III"/>
    <property type="evidence" value="ECO:0007669"/>
    <property type="project" value="EnsemblMetazoa"/>
</dbReference>
<dbReference type="InterPro" id="IPR036638">
    <property type="entry name" value="HLH_DNA-bd_sf"/>
</dbReference>
<feature type="domain" description="BHLH" evidence="4">
    <location>
        <begin position="699"/>
        <end position="751"/>
    </location>
</feature>
<dbReference type="GO" id="GO:0050769">
    <property type="term" value="P:positive regulation of neurogenesis"/>
    <property type="evidence" value="ECO:0007669"/>
    <property type="project" value="EnsemblMetazoa"/>
</dbReference>
<dbReference type="PROSITE" id="PS50888">
    <property type="entry name" value="BHLH"/>
    <property type="match status" value="1"/>
</dbReference>
<accession>B4ND37</accession>
<dbReference type="GO" id="GO:0042023">
    <property type="term" value="P:DNA endoreduplication"/>
    <property type="evidence" value="ECO:0007669"/>
    <property type="project" value="EnsemblMetazoa"/>
</dbReference>
<dbReference type="GO" id="GO:0042594">
    <property type="term" value="P:response to starvation"/>
    <property type="evidence" value="ECO:0007669"/>
    <property type="project" value="EnsemblMetazoa"/>
</dbReference>
<dbReference type="GO" id="GO:0003677">
    <property type="term" value="F:DNA binding"/>
    <property type="evidence" value="ECO:0007669"/>
    <property type="project" value="UniProtKB-KW"/>
</dbReference>
<dbReference type="AlphaFoldDB" id="B4ND37"/>
<dbReference type="GO" id="GO:0045793">
    <property type="term" value="P:positive regulation of cell size"/>
    <property type="evidence" value="ECO:0007669"/>
    <property type="project" value="EnsemblMetazoa"/>
</dbReference>
<dbReference type="GO" id="GO:0010506">
    <property type="term" value="P:regulation of autophagy"/>
    <property type="evidence" value="ECO:0007669"/>
    <property type="project" value="EnsemblMetazoa"/>
</dbReference>
<dbReference type="OrthoDB" id="5964374at2759"/>
<dbReference type="GO" id="GO:1990381">
    <property type="term" value="F:ubiquitin-specific protease binding"/>
    <property type="evidence" value="ECO:0007669"/>
    <property type="project" value="EnsemblMetazoa"/>
</dbReference>
<dbReference type="FunFam" id="4.10.280.10:FF:000019">
    <property type="entry name" value="Myc proto-oncogene protein"/>
    <property type="match status" value="1"/>
</dbReference>
<feature type="compositionally biased region" description="Low complexity" evidence="3">
    <location>
        <begin position="162"/>
        <end position="186"/>
    </location>
</feature>
<dbReference type="InParanoid" id="B4ND37"/>
<dbReference type="GO" id="GO:0040018">
    <property type="term" value="P:positive regulation of multicellular organism growth"/>
    <property type="evidence" value="ECO:0007669"/>
    <property type="project" value="EnsemblMetazoa"/>
</dbReference>
<gene>
    <name evidence="5" type="primary">Dwil\GK24977</name>
    <name evidence="5" type="ORF">Dwil_GK24977</name>
</gene>
<dbReference type="STRING" id="7260.B4ND37"/>
<dbReference type="HOGENOM" id="CLU_016112_0_0_1"/>
<keyword evidence="6" id="KW-1185">Reference proteome</keyword>
<feature type="compositionally biased region" description="Low complexity" evidence="3">
    <location>
        <begin position="202"/>
        <end position="214"/>
    </location>
</feature>
<evidence type="ECO:0000259" key="4">
    <source>
        <dbReference type="PROSITE" id="PS50888"/>
    </source>
</evidence>
<dbReference type="GO" id="GO:0045572">
    <property type="term" value="P:positive regulation of imaginal disc growth"/>
    <property type="evidence" value="ECO:0007669"/>
    <property type="project" value="EnsemblMetazoa"/>
</dbReference>
<evidence type="ECO:0000256" key="2">
    <source>
        <dbReference type="SAM" id="Coils"/>
    </source>
</evidence>
<feature type="compositionally biased region" description="Polar residues" evidence="3">
    <location>
        <begin position="638"/>
        <end position="651"/>
    </location>
</feature>
<dbReference type="GO" id="GO:0046983">
    <property type="term" value="F:protein dimerization activity"/>
    <property type="evidence" value="ECO:0007669"/>
    <property type="project" value="InterPro"/>
</dbReference>
<dbReference type="PANTHER" id="PTHR45851">
    <property type="entry name" value="MYC PROTO-ONCOGENE"/>
    <property type="match status" value="1"/>
</dbReference>
<evidence type="ECO:0000313" key="6">
    <source>
        <dbReference type="Proteomes" id="UP000007798"/>
    </source>
</evidence>
<dbReference type="GO" id="GO:0022008">
    <property type="term" value="P:neurogenesis"/>
    <property type="evidence" value="ECO:0007669"/>
    <property type="project" value="EnsemblMetazoa"/>
</dbReference>
<dbReference type="GO" id="GO:0055088">
    <property type="term" value="P:lipid homeostasis"/>
    <property type="evidence" value="ECO:0007669"/>
    <property type="project" value="EnsemblMetazoa"/>
</dbReference>
<feature type="coiled-coil region" evidence="2">
    <location>
        <begin position="741"/>
        <end position="785"/>
    </location>
</feature>
<dbReference type="GO" id="GO:0008286">
    <property type="term" value="P:insulin receptor signaling pathway"/>
    <property type="evidence" value="ECO:0007669"/>
    <property type="project" value="EnsemblMetazoa"/>
</dbReference>
<dbReference type="GO" id="GO:0045944">
    <property type="term" value="P:positive regulation of transcription by RNA polymerase II"/>
    <property type="evidence" value="ECO:0007669"/>
    <property type="project" value="EnsemblMetazoa"/>
</dbReference>
<dbReference type="PhylomeDB" id="B4ND37"/>
<dbReference type="eggNOG" id="KOG2483">
    <property type="taxonomic scope" value="Eukaryota"/>
</dbReference>
<dbReference type="Proteomes" id="UP000007798">
    <property type="component" value="Unassembled WGS sequence"/>
</dbReference>
<dbReference type="GO" id="GO:0003700">
    <property type="term" value="F:DNA-binding transcription factor activity"/>
    <property type="evidence" value="ECO:0007669"/>
    <property type="project" value="EnsemblMetazoa"/>
</dbReference>
<dbReference type="Gene3D" id="4.10.280.10">
    <property type="entry name" value="Helix-loop-helix DNA-binding domain"/>
    <property type="match status" value="1"/>
</dbReference>
<dbReference type="SMR" id="B4ND37"/>
<dbReference type="GO" id="GO:0035212">
    <property type="term" value="P:cell competition in a multicellular organism"/>
    <property type="evidence" value="ECO:0007669"/>
    <property type="project" value="EnsemblMetazoa"/>
</dbReference>
<dbReference type="Pfam" id="PF00010">
    <property type="entry name" value="HLH"/>
    <property type="match status" value="1"/>
</dbReference>
<dbReference type="GO" id="GO:0010628">
    <property type="term" value="P:positive regulation of gene expression"/>
    <property type="evidence" value="ECO:0007669"/>
    <property type="project" value="EnsemblMetazoa"/>
</dbReference>
<protein>
    <recommendedName>
        <fullName evidence="4">BHLH domain-containing protein</fullName>
    </recommendedName>
</protein>
<dbReference type="SMART" id="SM00353">
    <property type="entry name" value="HLH"/>
    <property type="match status" value="1"/>
</dbReference>
<dbReference type="GO" id="GO:0031670">
    <property type="term" value="P:cellular response to nutrient"/>
    <property type="evidence" value="ECO:0007669"/>
    <property type="project" value="EnsemblMetazoa"/>
</dbReference>
<sequence length="785" mass="84968">MIKQNTYMMDIYGSSPPNMYDYQPIFDFDDNLMDNTDQLPSIQSDVEKVKTDDFYDDCLGDVFGNCMEDDDVICFKKDLQFVDCMWSATASCSKNGGVNNNNSNNCNGNGGNGSNNNSTQIASAASSYSESGALPPAIVTGTTLITDTEAALAAALRLVSSNSSNSSSSTSSCSSSSSSSSSSTTTPPIVIKQEPLDPFDISSSNNNQQQQQQQQRRKYNNSYDKENKRNGSGHINGGSNVKFTDIPPGGSLLRKSCQKSPTTGRNNNNNNNNSNATKCTRPDTPFSPHDEISTCIKGSNNISLSAALSASDFIDHLSRELQNTTKKRISLPFQLTQGGGDINEVLDVLDELSSQQQDTIMTTPTTITTTTNGSSSGIGCSLSLAIDDSGCSSSNSVNMTSPPATSSDCDSDGGDCSMGENSSCSREFSTSSSMRYKNLRHHISDHSYTRCNEMADEHPPLETPSDSDEEIDVVTLTDKKLPTNPSDRDLGALQYQVAHKMIWNGSKKFSHPCYEFSTPASISPVKSVANLSSASSSSSSSSSTSSYSPKNAYNFSNDDYDFGQSSLTSALKMPTAASVTSTTMGKGRKRYFVNLTEANSDEVRPKLKPTSSSSSSASSTTSTPMINKRCRSKKFAASNATNRNNNVSPSNMDMVFPTLGGAASGAGGVSSSSSNSGSTTPTPAMLKRQYSLDEADTIEKRNQHNDMERQRRIGLKNLFEALKKQIPTIRDKERAPKVNILREAAKLCQQLTEDEHTLEKQLQKLREKQRAHQELLHRLRSMKTE</sequence>
<dbReference type="GO" id="GO:0046622">
    <property type="term" value="P:positive regulation of organ growth"/>
    <property type="evidence" value="ECO:0007669"/>
    <property type="project" value="EnsemblMetazoa"/>
</dbReference>
<evidence type="ECO:0000313" key="5">
    <source>
        <dbReference type="EMBL" id="EDW82746.1"/>
    </source>
</evidence>
<reference evidence="5 6" key="1">
    <citation type="journal article" date="2007" name="Nature">
        <title>Evolution of genes and genomes on the Drosophila phylogeny.</title>
        <authorList>
            <consortium name="Drosophila 12 Genomes Consortium"/>
            <person name="Clark A.G."/>
            <person name="Eisen M.B."/>
            <person name="Smith D.R."/>
            <person name="Bergman C.M."/>
            <person name="Oliver B."/>
            <person name="Markow T.A."/>
            <person name="Kaufman T.C."/>
            <person name="Kellis M."/>
            <person name="Gelbart W."/>
            <person name="Iyer V.N."/>
            <person name="Pollard D.A."/>
            <person name="Sackton T.B."/>
            <person name="Larracuente A.M."/>
            <person name="Singh N.D."/>
            <person name="Abad J.P."/>
            <person name="Abt D.N."/>
            <person name="Adryan B."/>
            <person name="Aguade M."/>
            <person name="Akashi H."/>
            <person name="Anderson W.W."/>
            <person name="Aquadro C.F."/>
            <person name="Ardell D.H."/>
            <person name="Arguello R."/>
            <person name="Artieri C.G."/>
            <person name="Barbash D.A."/>
            <person name="Barker D."/>
            <person name="Barsanti P."/>
            <person name="Batterham P."/>
            <person name="Batzoglou S."/>
            <person name="Begun D."/>
            <person name="Bhutkar A."/>
            <person name="Blanco E."/>
            <person name="Bosak S.A."/>
            <person name="Bradley R.K."/>
            <person name="Brand A.D."/>
            <person name="Brent M.R."/>
            <person name="Brooks A.N."/>
            <person name="Brown R.H."/>
            <person name="Butlin R.K."/>
            <person name="Caggese C."/>
            <person name="Calvi B.R."/>
            <person name="Bernardo de Carvalho A."/>
            <person name="Caspi A."/>
            <person name="Castrezana S."/>
            <person name="Celniker S.E."/>
            <person name="Chang J.L."/>
            <person name="Chapple C."/>
            <person name="Chatterji S."/>
            <person name="Chinwalla A."/>
            <person name="Civetta A."/>
            <person name="Clifton S.W."/>
            <person name="Comeron J.M."/>
            <person name="Costello J.C."/>
            <person name="Coyne J.A."/>
            <person name="Daub J."/>
            <person name="David R.G."/>
            <person name="Delcher A.L."/>
            <person name="Delehaunty K."/>
            <person name="Do C.B."/>
            <person name="Ebling H."/>
            <person name="Edwards K."/>
            <person name="Eickbush T."/>
            <person name="Evans J.D."/>
            <person name="Filipski A."/>
            <person name="Findeiss S."/>
            <person name="Freyhult E."/>
            <person name="Fulton L."/>
            <person name="Fulton R."/>
            <person name="Garcia A.C."/>
            <person name="Gardiner A."/>
            <person name="Garfield D.A."/>
            <person name="Garvin B.E."/>
            <person name="Gibson G."/>
            <person name="Gilbert D."/>
            <person name="Gnerre S."/>
            <person name="Godfrey J."/>
            <person name="Good R."/>
            <person name="Gotea V."/>
            <person name="Gravely B."/>
            <person name="Greenberg A.J."/>
            <person name="Griffiths-Jones S."/>
            <person name="Gross S."/>
            <person name="Guigo R."/>
            <person name="Gustafson E.A."/>
            <person name="Haerty W."/>
            <person name="Hahn M.W."/>
            <person name="Halligan D.L."/>
            <person name="Halpern A.L."/>
            <person name="Halter G.M."/>
            <person name="Han M.V."/>
            <person name="Heger A."/>
            <person name="Hillier L."/>
            <person name="Hinrichs A.S."/>
            <person name="Holmes I."/>
            <person name="Hoskins R.A."/>
            <person name="Hubisz M.J."/>
            <person name="Hultmark D."/>
            <person name="Huntley M.A."/>
            <person name="Jaffe D.B."/>
            <person name="Jagadeeshan S."/>
            <person name="Jeck W.R."/>
            <person name="Johnson J."/>
            <person name="Jones C.D."/>
            <person name="Jordan W.C."/>
            <person name="Karpen G.H."/>
            <person name="Kataoka E."/>
            <person name="Keightley P.D."/>
            <person name="Kheradpour P."/>
            <person name="Kirkness E.F."/>
            <person name="Koerich L.B."/>
            <person name="Kristiansen K."/>
            <person name="Kudrna D."/>
            <person name="Kulathinal R.J."/>
            <person name="Kumar S."/>
            <person name="Kwok R."/>
            <person name="Lander E."/>
            <person name="Langley C.H."/>
            <person name="Lapoint R."/>
            <person name="Lazzaro B.P."/>
            <person name="Lee S.J."/>
            <person name="Levesque L."/>
            <person name="Li R."/>
            <person name="Lin C.F."/>
            <person name="Lin M.F."/>
            <person name="Lindblad-Toh K."/>
            <person name="Llopart A."/>
            <person name="Long M."/>
            <person name="Low L."/>
            <person name="Lozovsky E."/>
            <person name="Lu J."/>
            <person name="Luo M."/>
            <person name="Machado C.A."/>
            <person name="Makalowski W."/>
            <person name="Marzo M."/>
            <person name="Matsuda M."/>
            <person name="Matzkin L."/>
            <person name="McAllister B."/>
            <person name="McBride C.S."/>
            <person name="McKernan B."/>
            <person name="McKernan K."/>
            <person name="Mendez-Lago M."/>
            <person name="Minx P."/>
            <person name="Mollenhauer M.U."/>
            <person name="Montooth K."/>
            <person name="Mount S.M."/>
            <person name="Mu X."/>
            <person name="Myers E."/>
            <person name="Negre B."/>
            <person name="Newfeld S."/>
            <person name="Nielsen R."/>
            <person name="Noor M.A."/>
            <person name="O'Grady P."/>
            <person name="Pachter L."/>
            <person name="Papaceit M."/>
            <person name="Parisi M.J."/>
            <person name="Parisi M."/>
            <person name="Parts L."/>
            <person name="Pedersen J.S."/>
            <person name="Pesole G."/>
            <person name="Phillippy A.M."/>
            <person name="Ponting C.P."/>
            <person name="Pop M."/>
            <person name="Porcelli D."/>
            <person name="Powell J.R."/>
            <person name="Prohaska S."/>
            <person name="Pruitt K."/>
            <person name="Puig M."/>
            <person name="Quesneville H."/>
            <person name="Ram K.R."/>
            <person name="Rand D."/>
            <person name="Rasmussen M.D."/>
            <person name="Reed L.K."/>
            <person name="Reenan R."/>
            <person name="Reily A."/>
            <person name="Remington K.A."/>
            <person name="Rieger T.T."/>
            <person name="Ritchie M.G."/>
            <person name="Robin C."/>
            <person name="Rogers Y.H."/>
            <person name="Rohde C."/>
            <person name="Rozas J."/>
            <person name="Rubenfield M.J."/>
            <person name="Ruiz A."/>
            <person name="Russo S."/>
            <person name="Salzberg S.L."/>
            <person name="Sanchez-Gracia A."/>
            <person name="Saranga D.J."/>
            <person name="Sato H."/>
            <person name="Schaeffer S.W."/>
            <person name="Schatz M.C."/>
            <person name="Schlenke T."/>
            <person name="Schwartz R."/>
            <person name="Segarra C."/>
            <person name="Singh R.S."/>
            <person name="Sirot L."/>
            <person name="Sirota M."/>
            <person name="Sisneros N.B."/>
            <person name="Smith C.D."/>
            <person name="Smith T.F."/>
            <person name="Spieth J."/>
            <person name="Stage D.E."/>
            <person name="Stark A."/>
            <person name="Stephan W."/>
            <person name="Strausberg R.L."/>
            <person name="Strempel S."/>
            <person name="Sturgill D."/>
            <person name="Sutton G."/>
            <person name="Sutton G.G."/>
            <person name="Tao W."/>
            <person name="Teichmann S."/>
            <person name="Tobari Y.N."/>
            <person name="Tomimura Y."/>
            <person name="Tsolas J.M."/>
            <person name="Valente V.L."/>
            <person name="Venter E."/>
            <person name="Venter J.C."/>
            <person name="Vicario S."/>
            <person name="Vieira F.G."/>
            <person name="Vilella A.J."/>
            <person name="Villasante A."/>
            <person name="Walenz B."/>
            <person name="Wang J."/>
            <person name="Wasserman M."/>
            <person name="Watts T."/>
            <person name="Wilson D."/>
            <person name="Wilson R.K."/>
            <person name="Wing R.A."/>
            <person name="Wolfner M.F."/>
            <person name="Wong A."/>
            <person name="Wong G.K."/>
            <person name="Wu C.I."/>
            <person name="Wu G."/>
            <person name="Yamamoto D."/>
            <person name="Yang H.P."/>
            <person name="Yang S.P."/>
            <person name="Yorke J.A."/>
            <person name="Yoshida K."/>
            <person name="Zdobnov E."/>
            <person name="Zhang P."/>
            <person name="Zhang Y."/>
            <person name="Zimin A.V."/>
            <person name="Baldwin J."/>
            <person name="Abdouelleil A."/>
            <person name="Abdulkadir J."/>
            <person name="Abebe A."/>
            <person name="Abera B."/>
            <person name="Abreu J."/>
            <person name="Acer S.C."/>
            <person name="Aftuck L."/>
            <person name="Alexander A."/>
            <person name="An P."/>
            <person name="Anderson E."/>
            <person name="Anderson S."/>
            <person name="Arachi H."/>
            <person name="Azer M."/>
            <person name="Bachantsang P."/>
            <person name="Barry A."/>
            <person name="Bayul T."/>
            <person name="Berlin A."/>
            <person name="Bessette D."/>
            <person name="Bloom T."/>
            <person name="Blye J."/>
            <person name="Boguslavskiy L."/>
            <person name="Bonnet C."/>
            <person name="Boukhgalter B."/>
            <person name="Bourzgui I."/>
            <person name="Brown A."/>
            <person name="Cahill P."/>
            <person name="Channer S."/>
            <person name="Cheshatsang Y."/>
            <person name="Chuda L."/>
            <person name="Citroen M."/>
            <person name="Collymore A."/>
            <person name="Cooke P."/>
            <person name="Costello M."/>
            <person name="D'Aco K."/>
            <person name="Daza R."/>
            <person name="De Haan G."/>
            <person name="DeGray S."/>
            <person name="DeMaso C."/>
            <person name="Dhargay N."/>
            <person name="Dooley K."/>
            <person name="Dooley E."/>
            <person name="Doricent M."/>
            <person name="Dorje P."/>
            <person name="Dorjee K."/>
            <person name="Dupes A."/>
            <person name="Elong R."/>
            <person name="Falk J."/>
            <person name="Farina A."/>
            <person name="Faro S."/>
            <person name="Ferguson D."/>
            <person name="Fisher S."/>
            <person name="Foley C.D."/>
            <person name="Franke A."/>
            <person name="Friedrich D."/>
            <person name="Gadbois L."/>
            <person name="Gearin G."/>
            <person name="Gearin C.R."/>
            <person name="Giannoukos G."/>
            <person name="Goode T."/>
            <person name="Graham J."/>
            <person name="Grandbois E."/>
            <person name="Grewal S."/>
            <person name="Gyaltsen K."/>
            <person name="Hafez N."/>
            <person name="Hagos B."/>
            <person name="Hall J."/>
            <person name="Henson C."/>
            <person name="Hollinger A."/>
            <person name="Honan T."/>
            <person name="Huard M.D."/>
            <person name="Hughes L."/>
            <person name="Hurhula B."/>
            <person name="Husby M.E."/>
            <person name="Kamat A."/>
            <person name="Kanga B."/>
            <person name="Kashin S."/>
            <person name="Khazanovich D."/>
            <person name="Kisner P."/>
            <person name="Lance K."/>
            <person name="Lara M."/>
            <person name="Lee W."/>
            <person name="Lennon N."/>
            <person name="Letendre F."/>
            <person name="LeVine R."/>
            <person name="Lipovsky A."/>
            <person name="Liu X."/>
            <person name="Liu J."/>
            <person name="Liu S."/>
            <person name="Lokyitsang T."/>
            <person name="Lokyitsang Y."/>
            <person name="Lubonja R."/>
            <person name="Lui A."/>
            <person name="MacDonald P."/>
            <person name="Magnisalis V."/>
            <person name="Maru K."/>
            <person name="Matthews C."/>
            <person name="McCusker W."/>
            <person name="McDonough S."/>
            <person name="Mehta T."/>
            <person name="Meldrim J."/>
            <person name="Meneus L."/>
            <person name="Mihai O."/>
            <person name="Mihalev A."/>
            <person name="Mihova T."/>
            <person name="Mittelman R."/>
            <person name="Mlenga V."/>
            <person name="Montmayeur A."/>
            <person name="Mulrain L."/>
            <person name="Navidi A."/>
            <person name="Naylor J."/>
            <person name="Negash T."/>
            <person name="Nguyen T."/>
            <person name="Nguyen N."/>
            <person name="Nicol R."/>
            <person name="Norbu C."/>
            <person name="Norbu N."/>
            <person name="Novod N."/>
            <person name="O'Neill B."/>
            <person name="Osman S."/>
            <person name="Markiewicz E."/>
            <person name="Oyono O.L."/>
            <person name="Patti C."/>
            <person name="Phunkhang P."/>
            <person name="Pierre F."/>
            <person name="Priest M."/>
            <person name="Raghuraman S."/>
            <person name="Rege F."/>
            <person name="Reyes R."/>
            <person name="Rise C."/>
            <person name="Rogov P."/>
            <person name="Ross K."/>
            <person name="Ryan E."/>
            <person name="Settipalli S."/>
            <person name="Shea T."/>
            <person name="Sherpa N."/>
            <person name="Shi L."/>
            <person name="Shih D."/>
            <person name="Sparrow T."/>
            <person name="Spaulding J."/>
            <person name="Stalker J."/>
            <person name="Stange-Thomann N."/>
            <person name="Stavropoulos S."/>
            <person name="Stone C."/>
            <person name="Strader C."/>
            <person name="Tesfaye S."/>
            <person name="Thomson T."/>
            <person name="Thoulutsang Y."/>
            <person name="Thoulutsang D."/>
            <person name="Topham K."/>
            <person name="Topping I."/>
            <person name="Tsamla T."/>
            <person name="Vassiliev H."/>
            <person name="Vo A."/>
            <person name="Wangchuk T."/>
            <person name="Wangdi T."/>
            <person name="Weiand M."/>
            <person name="Wilkinson J."/>
            <person name="Wilson A."/>
            <person name="Yadav S."/>
            <person name="Young G."/>
            <person name="Yu Q."/>
            <person name="Zembek L."/>
            <person name="Zhong D."/>
            <person name="Zimmer A."/>
            <person name="Zwirko Z."/>
            <person name="Jaffe D.B."/>
            <person name="Alvarez P."/>
            <person name="Brockman W."/>
            <person name="Butler J."/>
            <person name="Chin C."/>
            <person name="Gnerre S."/>
            <person name="Grabherr M."/>
            <person name="Kleber M."/>
            <person name="Mauceli E."/>
            <person name="MacCallum I."/>
        </authorList>
    </citation>
    <scope>NUCLEOTIDE SEQUENCE [LARGE SCALE GENOMIC DNA]</scope>
    <source>
        <strain evidence="6">Tucson 14030-0811.24</strain>
    </source>
</reference>
<dbReference type="OMA" id="GDCMWSA"/>
<feature type="compositionally biased region" description="Polar residues" evidence="3">
    <location>
        <begin position="391"/>
        <end position="405"/>
    </location>
</feature>
<proteinExistence type="predicted"/>
<evidence type="ECO:0000256" key="3">
    <source>
        <dbReference type="SAM" id="MobiDB-lite"/>
    </source>
</evidence>
<dbReference type="EMBL" id="CH964239">
    <property type="protein sequence ID" value="EDW82746.1"/>
    <property type="molecule type" value="Genomic_DNA"/>
</dbReference>
<feature type="region of interest" description="Disordered" evidence="3">
    <location>
        <begin position="601"/>
        <end position="684"/>
    </location>
</feature>
<dbReference type="GO" id="GO:0009880">
    <property type="term" value="P:embryonic pattern specification"/>
    <property type="evidence" value="ECO:0007669"/>
    <property type="project" value="EnsemblMetazoa"/>
</dbReference>
<dbReference type="GO" id="GO:0061060">
    <property type="term" value="P:negative regulation of peptidoglycan recognition protein signaling pathway"/>
    <property type="evidence" value="ECO:0007669"/>
    <property type="project" value="EnsemblMetazoa"/>
</dbReference>
<dbReference type="GO" id="GO:0016072">
    <property type="term" value="P:rRNA metabolic process"/>
    <property type="evidence" value="ECO:0007669"/>
    <property type="project" value="EnsemblMetazoa"/>
</dbReference>
<dbReference type="SUPFAM" id="SSF47459">
    <property type="entry name" value="HLH, helix-loop-helix DNA-binding domain"/>
    <property type="match status" value="1"/>
</dbReference>
<dbReference type="GO" id="GO:0032991">
    <property type="term" value="C:protein-containing complex"/>
    <property type="evidence" value="ECO:0007669"/>
    <property type="project" value="EnsemblMetazoa"/>
</dbReference>
<keyword evidence="2" id="KW-0175">Coiled coil</keyword>